<name>A0ABX8USF6_9BURK</name>
<keyword evidence="2" id="KW-1185">Reference proteome</keyword>
<protein>
    <submittedName>
        <fullName evidence="1">Uncharacterized protein</fullName>
    </submittedName>
</protein>
<accession>A0ABX8USF6</accession>
<gene>
    <name evidence="1" type="ORF">KZJ38_07595</name>
</gene>
<dbReference type="EMBL" id="CP080095">
    <property type="protein sequence ID" value="QYD70160.1"/>
    <property type="molecule type" value="Genomic_DNA"/>
</dbReference>
<organism evidence="1 2">
    <name type="scientific">Paraburkholderia edwinii</name>
    <dbReference type="NCBI Taxonomy" id="2861782"/>
    <lineage>
        <taxon>Bacteria</taxon>
        <taxon>Pseudomonadati</taxon>
        <taxon>Pseudomonadota</taxon>
        <taxon>Betaproteobacteria</taxon>
        <taxon>Burkholderiales</taxon>
        <taxon>Burkholderiaceae</taxon>
        <taxon>Paraburkholderia</taxon>
    </lineage>
</organism>
<dbReference type="Proteomes" id="UP000826462">
    <property type="component" value="Chromosome 1"/>
</dbReference>
<reference evidence="1 2" key="1">
    <citation type="submission" date="2021-07" db="EMBL/GenBank/DDBJ databases">
        <title>Paraburkholderia edwinii protects Aspergillus sp. from phenazines by acting as a toxin sponge.</title>
        <authorList>
            <person name="Dahlstrom K.M."/>
            <person name="Newman D.K."/>
        </authorList>
    </citation>
    <scope>NUCLEOTIDE SEQUENCE [LARGE SCALE GENOMIC DNA]</scope>
    <source>
        <strain evidence="1 2">Pe01</strain>
    </source>
</reference>
<evidence type="ECO:0000313" key="2">
    <source>
        <dbReference type="Proteomes" id="UP000826462"/>
    </source>
</evidence>
<proteinExistence type="predicted"/>
<evidence type="ECO:0000313" key="1">
    <source>
        <dbReference type="EMBL" id="QYD70160.1"/>
    </source>
</evidence>
<sequence length="111" mass="11954">MKRTITVPPYGVKVTFTDKPKTYGVLRDTEAPVGAAGMCGHDGYGNFVVGVFDRKPSTLVHECVHASIMILGMVGIDVRNDNGEAMAYLTDWLWSSGQCLCDANTEPTAGQ</sequence>
<dbReference type="RefSeq" id="WP_219799487.1">
    <property type="nucleotide sequence ID" value="NZ_CP080095.1"/>
</dbReference>